<proteinExistence type="inferred from homology"/>
<reference evidence="8 9" key="1">
    <citation type="journal article" date="2016" name="Sci. Rep.">
        <title>Metabolic traits of an uncultured archaeal lineage -MSBL1- from brine pools of the Red Sea.</title>
        <authorList>
            <person name="Mwirichia R."/>
            <person name="Alam I."/>
            <person name="Rashid M."/>
            <person name="Vinu M."/>
            <person name="Ba-Alawi W."/>
            <person name="Anthony Kamau A."/>
            <person name="Kamanda Ngugi D."/>
            <person name="Goker M."/>
            <person name="Klenk H.P."/>
            <person name="Bajic V."/>
            <person name="Stingl U."/>
        </authorList>
    </citation>
    <scope>NUCLEOTIDE SEQUENCE [LARGE SCALE GENOMIC DNA]</scope>
    <source>
        <strain evidence="8">SCGC-AAA382A13</strain>
    </source>
</reference>
<dbReference type="Gene3D" id="2.60.120.10">
    <property type="entry name" value="Jelly Rolls"/>
    <property type="match status" value="1"/>
</dbReference>
<dbReference type="SUPFAM" id="SSF51182">
    <property type="entry name" value="RmlC-like cupins"/>
    <property type="match status" value="1"/>
</dbReference>
<evidence type="ECO:0000256" key="3">
    <source>
        <dbReference type="ARBA" id="ARBA00011952"/>
    </source>
</evidence>
<evidence type="ECO:0000259" key="7">
    <source>
        <dbReference type="Pfam" id="PF06560"/>
    </source>
</evidence>
<dbReference type="Pfam" id="PF06560">
    <property type="entry name" value="GPI"/>
    <property type="match status" value="1"/>
</dbReference>
<dbReference type="EC" id="5.3.1.9" evidence="3"/>
<dbReference type="InterPro" id="IPR014710">
    <property type="entry name" value="RmlC-like_jellyroll"/>
</dbReference>
<comment type="similarity">
    <text evidence="2">Belongs to the archaeal-type GPI family.</text>
</comment>
<dbReference type="GO" id="GO:0005737">
    <property type="term" value="C:cytoplasm"/>
    <property type="evidence" value="ECO:0007669"/>
    <property type="project" value="InterPro"/>
</dbReference>
<comment type="caution">
    <text evidence="8">The sequence shown here is derived from an EMBL/GenBank/DDBJ whole genome shotgun (WGS) entry which is preliminary data.</text>
</comment>
<feature type="domain" description="Glucose-6-phosphate isomerase prokaryote" evidence="7">
    <location>
        <begin position="17"/>
        <end position="192"/>
    </location>
</feature>
<dbReference type="GO" id="GO:0006094">
    <property type="term" value="P:gluconeogenesis"/>
    <property type="evidence" value="ECO:0007669"/>
    <property type="project" value="UniProtKB-KW"/>
</dbReference>
<evidence type="ECO:0000313" key="8">
    <source>
        <dbReference type="EMBL" id="KXB04816.1"/>
    </source>
</evidence>
<protein>
    <recommendedName>
        <fullName evidence="3">glucose-6-phosphate isomerase</fullName>
        <ecNumber evidence="3">5.3.1.9</ecNumber>
    </recommendedName>
</protein>
<keyword evidence="4" id="KW-0312">Gluconeogenesis</keyword>
<dbReference type="GO" id="GO:0006096">
    <property type="term" value="P:glycolytic process"/>
    <property type="evidence" value="ECO:0007669"/>
    <property type="project" value="UniProtKB-UniPathway"/>
</dbReference>
<gene>
    <name evidence="8" type="ORF">AKJ50_01995</name>
</gene>
<evidence type="ECO:0000256" key="6">
    <source>
        <dbReference type="ARBA" id="ARBA00029321"/>
    </source>
</evidence>
<comment type="catalytic activity">
    <reaction evidence="6">
        <text>alpha-D-glucose 6-phosphate = beta-D-fructose 6-phosphate</text>
        <dbReference type="Rhea" id="RHEA:11816"/>
        <dbReference type="ChEBI" id="CHEBI:57634"/>
        <dbReference type="ChEBI" id="CHEBI:58225"/>
        <dbReference type="EC" id="5.3.1.9"/>
    </reaction>
</comment>
<dbReference type="AlphaFoldDB" id="A0A133VEE6"/>
<evidence type="ECO:0000256" key="2">
    <source>
        <dbReference type="ARBA" id="ARBA00006542"/>
    </source>
</evidence>
<dbReference type="EMBL" id="LHYD01000042">
    <property type="protein sequence ID" value="KXB04816.1"/>
    <property type="molecule type" value="Genomic_DNA"/>
</dbReference>
<evidence type="ECO:0000256" key="5">
    <source>
        <dbReference type="ARBA" id="ARBA00023152"/>
    </source>
</evidence>
<accession>A0A133VEE6</accession>
<dbReference type="CDD" id="cd02218">
    <property type="entry name" value="cupin_PGI"/>
    <property type="match status" value="1"/>
</dbReference>
<evidence type="ECO:0000313" key="9">
    <source>
        <dbReference type="Proteomes" id="UP000070311"/>
    </source>
</evidence>
<keyword evidence="5" id="KW-0324">Glycolysis</keyword>
<comment type="pathway">
    <text evidence="1">Carbohydrate degradation; glycolysis; D-glyceraldehyde 3-phosphate and glycerone phosphate from D-glucose: step 2/4.</text>
</comment>
<dbReference type="InterPro" id="IPR010551">
    <property type="entry name" value="G6P_isomerase_prok"/>
</dbReference>
<sequence>MVKVLEFGAVTREPDIRYAKDMASVILDQEWYEENKEAELYYMYRDLWKKGDREKILNNKLRYDITIIPSRKIGKEHVKTKGHYHPESSTGIRYPEIYEVLNGTAHYLLQKKTSKGVEDVVLIEAEKGQKALIPPDYGHITINPSNKDLKMANWVNRDFESIYGDMIDLEGGAYFELVTGEFIKNEKYDRVPEVRQIDPIEIPEFGITTGVDMYDLIKEPENLEFLTNPKKYMSIFPF</sequence>
<dbReference type="Proteomes" id="UP000070311">
    <property type="component" value="Unassembled WGS sequence"/>
</dbReference>
<name>A0A133VEE6_9EURY</name>
<dbReference type="InterPro" id="IPR011051">
    <property type="entry name" value="RmlC_Cupin_sf"/>
</dbReference>
<keyword evidence="9" id="KW-1185">Reference proteome</keyword>
<organism evidence="8 9">
    <name type="scientific">candidate division MSBL1 archaeon SCGC-AAA382A13</name>
    <dbReference type="NCBI Taxonomy" id="1698279"/>
    <lineage>
        <taxon>Archaea</taxon>
        <taxon>Methanobacteriati</taxon>
        <taxon>Methanobacteriota</taxon>
        <taxon>candidate division MSBL1</taxon>
    </lineage>
</organism>
<dbReference type="UniPathway" id="UPA00109">
    <property type="reaction ID" value="UER00181"/>
</dbReference>
<evidence type="ECO:0000256" key="4">
    <source>
        <dbReference type="ARBA" id="ARBA00022432"/>
    </source>
</evidence>
<evidence type="ECO:0000256" key="1">
    <source>
        <dbReference type="ARBA" id="ARBA00004926"/>
    </source>
</evidence>
<dbReference type="GO" id="GO:0004347">
    <property type="term" value="F:glucose-6-phosphate isomerase activity"/>
    <property type="evidence" value="ECO:0007669"/>
    <property type="project" value="UniProtKB-EC"/>
</dbReference>